<feature type="compositionally biased region" description="Low complexity" evidence="1">
    <location>
        <begin position="86"/>
        <end position="102"/>
    </location>
</feature>
<feature type="compositionally biased region" description="Polar residues" evidence="1">
    <location>
        <begin position="199"/>
        <end position="208"/>
    </location>
</feature>
<evidence type="ECO:0000313" key="2">
    <source>
        <dbReference type="EMBL" id="GMK59477.1"/>
    </source>
</evidence>
<feature type="compositionally biased region" description="Basic and acidic residues" evidence="1">
    <location>
        <begin position="55"/>
        <end position="65"/>
    </location>
</feature>
<name>A0AAD3TZ10_9TREE</name>
<reference evidence="2" key="2">
    <citation type="submission" date="2023-06" db="EMBL/GenBank/DDBJ databases">
        <authorList>
            <person name="Kobayashi Y."/>
            <person name="Kayamori A."/>
            <person name="Aoki K."/>
            <person name="Shiwa Y."/>
            <person name="Fujita N."/>
            <person name="Sugita T."/>
            <person name="Iwasaki W."/>
            <person name="Tanaka N."/>
            <person name="Takashima M."/>
        </authorList>
    </citation>
    <scope>NUCLEOTIDE SEQUENCE</scope>
    <source>
        <strain evidence="2">HIS016</strain>
    </source>
</reference>
<feature type="region of interest" description="Disordered" evidence="1">
    <location>
        <begin position="1"/>
        <end position="284"/>
    </location>
</feature>
<gene>
    <name evidence="2" type="ORF">CspeluHIS016_0800830</name>
</gene>
<sequence length="284" mass="29668">MPSGGFSAKDYAPLADEVNPPFGGAASAPVSRNGTVVYSKPMSVSGSDEGYTYQSDRKGKARAIEDDGDIVNRSAYRNSASSQTWASGGSYSAAGTGSGASYPPVNGPEEEEKRIQANLAKFAAKDNARRKAARLSKVWSSPSNSRPNSIISNTSSSSSQPVSSVRPLSAISETRLGGVLGESSNRSSQGERENKEPHAQTQNCDPFNSPSPSMTSSSPFADPVPLPPATPDGYVGPGWRGGAASAKPAPRKERWWHSLCAWGADLDGGDNNQAGQAGRTNPME</sequence>
<proteinExistence type="predicted"/>
<organism evidence="2 3">
    <name type="scientific">Cutaneotrichosporon spelunceum</name>
    <dbReference type="NCBI Taxonomy" id="1672016"/>
    <lineage>
        <taxon>Eukaryota</taxon>
        <taxon>Fungi</taxon>
        <taxon>Dikarya</taxon>
        <taxon>Basidiomycota</taxon>
        <taxon>Agaricomycotina</taxon>
        <taxon>Tremellomycetes</taxon>
        <taxon>Trichosporonales</taxon>
        <taxon>Trichosporonaceae</taxon>
        <taxon>Cutaneotrichosporon</taxon>
    </lineage>
</organism>
<feature type="compositionally biased region" description="Polar residues" evidence="1">
    <location>
        <begin position="270"/>
        <end position="284"/>
    </location>
</feature>
<dbReference type="Proteomes" id="UP001222932">
    <property type="component" value="Unassembled WGS sequence"/>
</dbReference>
<comment type="caution">
    <text evidence="2">The sequence shown here is derived from an EMBL/GenBank/DDBJ whole genome shotgun (WGS) entry which is preliminary data.</text>
</comment>
<protein>
    <submittedName>
        <fullName evidence="2">Uncharacterized protein</fullName>
    </submittedName>
</protein>
<dbReference type="EMBL" id="BTCM01000008">
    <property type="protein sequence ID" value="GMK59477.1"/>
    <property type="molecule type" value="Genomic_DNA"/>
</dbReference>
<keyword evidence="3" id="KW-1185">Reference proteome</keyword>
<dbReference type="AlphaFoldDB" id="A0AAD3TZ10"/>
<feature type="compositionally biased region" description="Low complexity" evidence="1">
    <location>
        <begin position="140"/>
        <end position="169"/>
    </location>
</feature>
<evidence type="ECO:0000313" key="3">
    <source>
        <dbReference type="Proteomes" id="UP001222932"/>
    </source>
</evidence>
<feature type="compositionally biased region" description="Basic and acidic residues" evidence="1">
    <location>
        <begin position="189"/>
        <end position="198"/>
    </location>
</feature>
<accession>A0AAD3TZ10</accession>
<reference evidence="2" key="1">
    <citation type="journal article" date="2023" name="BMC Genomics">
        <title>Chromosome-level genome assemblies of Cutaneotrichosporon spp. (Trichosporonales, Basidiomycota) reveal imbalanced evolution between nucleotide sequences and chromosome synteny.</title>
        <authorList>
            <person name="Kobayashi Y."/>
            <person name="Kayamori A."/>
            <person name="Aoki K."/>
            <person name="Shiwa Y."/>
            <person name="Matsutani M."/>
            <person name="Fujita N."/>
            <person name="Sugita T."/>
            <person name="Iwasaki W."/>
            <person name="Tanaka N."/>
            <person name="Takashima M."/>
        </authorList>
    </citation>
    <scope>NUCLEOTIDE SEQUENCE</scope>
    <source>
        <strain evidence="2">HIS016</strain>
    </source>
</reference>
<feature type="compositionally biased region" description="Low complexity" evidence="1">
    <location>
        <begin position="210"/>
        <end position="219"/>
    </location>
</feature>
<feature type="compositionally biased region" description="Polar residues" evidence="1">
    <location>
        <begin position="75"/>
        <end position="85"/>
    </location>
</feature>
<evidence type="ECO:0000256" key="1">
    <source>
        <dbReference type="SAM" id="MobiDB-lite"/>
    </source>
</evidence>
<feature type="compositionally biased region" description="Polar residues" evidence="1">
    <location>
        <begin position="30"/>
        <end position="46"/>
    </location>
</feature>